<sequence>MSNFTLCVQIPGEWGQYLRTTVVIVVVLVLSALGMEVQFP</sequence>
<dbReference type="RefSeq" id="WP_260407554.1">
    <property type="nucleotide sequence ID" value="NZ_BAAAWZ010000001.1"/>
</dbReference>
<name>A0A841CSS6_PLAVE</name>
<dbReference type="Proteomes" id="UP000562352">
    <property type="component" value="Unassembled WGS sequence"/>
</dbReference>
<organism evidence="2 3">
    <name type="scientific">Planomonospora venezuelensis</name>
    <dbReference type="NCBI Taxonomy" id="1999"/>
    <lineage>
        <taxon>Bacteria</taxon>
        <taxon>Bacillati</taxon>
        <taxon>Actinomycetota</taxon>
        <taxon>Actinomycetes</taxon>
        <taxon>Streptosporangiales</taxon>
        <taxon>Streptosporangiaceae</taxon>
        <taxon>Planomonospora</taxon>
    </lineage>
</organism>
<gene>
    <name evidence="2" type="ORF">FHS22_000089</name>
</gene>
<dbReference type="EMBL" id="JACHJJ010000001">
    <property type="protein sequence ID" value="MBB5960851.1"/>
    <property type="molecule type" value="Genomic_DNA"/>
</dbReference>
<keyword evidence="1" id="KW-1133">Transmembrane helix</keyword>
<evidence type="ECO:0000256" key="1">
    <source>
        <dbReference type="SAM" id="Phobius"/>
    </source>
</evidence>
<reference evidence="2 3" key="1">
    <citation type="submission" date="2020-08" db="EMBL/GenBank/DDBJ databases">
        <title>Genomic Encyclopedia of Type Strains, Phase III (KMG-III): the genomes of soil and plant-associated and newly described type strains.</title>
        <authorList>
            <person name="Whitman W."/>
        </authorList>
    </citation>
    <scope>NUCLEOTIDE SEQUENCE [LARGE SCALE GENOMIC DNA]</scope>
    <source>
        <strain evidence="2 3">CECT 3303</strain>
    </source>
</reference>
<dbReference type="AlphaFoldDB" id="A0A841CSS6"/>
<comment type="caution">
    <text evidence="2">The sequence shown here is derived from an EMBL/GenBank/DDBJ whole genome shotgun (WGS) entry which is preliminary data.</text>
</comment>
<proteinExistence type="predicted"/>
<keyword evidence="1" id="KW-0812">Transmembrane</keyword>
<keyword evidence="1" id="KW-0472">Membrane</keyword>
<protein>
    <submittedName>
        <fullName evidence="2">Uncharacterized protein</fullName>
    </submittedName>
</protein>
<accession>A0A841CSS6</accession>
<feature type="transmembrane region" description="Helical" evidence="1">
    <location>
        <begin position="20"/>
        <end position="39"/>
    </location>
</feature>
<keyword evidence="3" id="KW-1185">Reference proteome</keyword>
<evidence type="ECO:0000313" key="3">
    <source>
        <dbReference type="Proteomes" id="UP000562352"/>
    </source>
</evidence>
<evidence type="ECO:0000313" key="2">
    <source>
        <dbReference type="EMBL" id="MBB5960851.1"/>
    </source>
</evidence>